<name>A0AAU2V916_9ACTN</name>
<protein>
    <submittedName>
        <fullName evidence="1">Uncharacterized protein</fullName>
    </submittedName>
</protein>
<dbReference type="AlphaFoldDB" id="A0AAU2V916"/>
<proteinExistence type="predicted"/>
<gene>
    <name evidence="1" type="ORF">OG549_22585</name>
</gene>
<accession>A0AAU2V916</accession>
<organism evidence="1">
    <name type="scientific">Streptomyces sp. NBC_00003</name>
    <dbReference type="NCBI Taxonomy" id="2903608"/>
    <lineage>
        <taxon>Bacteria</taxon>
        <taxon>Bacillati</taxon>
        <taxon>Actinomycetota</taxon>
        <taxon>Actinomycetes</taxon>
        <taxon>Kitasatosporales</taxon>
        <taxon>Streptomycetaceae</taxon>
        <taxon>Streptomyces</taxon>
    </lineage>
</organism>
<evidence type="ECO:0000313" key="1">
    <source>
        <dbReference type="EMBL" id="WTW63214.1"/>
    </source>
</evidence>
<reference evidence="1" key="1">
    <citation type="submission" date="2022-10" db="EMBL/GenBank/DDBJ databases">
        <title>The complete genomes of actinobacterial strains from the NBC collection.</title>
        <authorList>
            <person name="Joergensen T.S."/>
            <person name="Alvarez Arevalo M."/>
            <person name="Sterndorff E.B."/>
            <person name="Faurdal D."/>
            <person name="Vuksanovic O."/>
            <person name="Mourched A.-S."/>
            <person name="Charusanti P."/>
            <person name="Shaw S."/>
            <person name="Blin K."/>
            <person name="Weber T."/>
        </authorList>
    </citation>
    <scope>NUCLEOTIDE SEQUENCE</scope>
    <source>
        <strain evidence="1">NBC_00003</strain>
    </source>
</reference>
<dbReference type="EMBL" id="CP108318">
    <property type="protein sequence ID" value="WTW63214.1"/>
    <property type="molecule type" value="Genomic_DNA"/>
</dbReference>
<sequence length="219" mass="24316">MKVELPLAQATALLDQSSKGAGNSNAALNLIIDRLRTDAMQADRHRIESLLRTLELRLDPPPELATAVAQARQLLEMEPVDHTRPSSSYVRILRGLATRVETLRVSAATYASAPEGADVAPVHERLGRTAEAHGGNVCWFHHDRGLSDWPLWDRPGWQRIQRLVQGRWITLLTVDSAADLVPPMCVGEPQWGRRGLETWLYGWGIRLVCRAEAEAGAPR</sequence>